<dbReference type="Proteomes" id="UP001199816">
    <property type="component" value="Unassembled WGS sequence"/>
</dbReference>
<proteinExistence type="inferred from homology"/>
<dbReference type="Pfam" id="PF18368">
    <property type="entry name" value="Ig_GlcNase"/>
    <property type="match status" value="1"/>
</dbReference>
<evidence type="ECO:0000259" key="6">
    <source>
        <dbReference type="Pfam" id="PF18368"/>
    </source>
</evidence>
<dbReference type="InterPro" id="IPR043534">
    <property type="entry name" value="EBDG/EBM"/>
</dbReference>
<dbReference type="SUPFAM" id="SSF51445">
    <property type="entry name" value="(Trans)glycosidases"/>
    <property type="match status" value="1"/>
</dbReference>
<dbReference type="InterPro" id="IPR054593">
    <property type="entry name" value="Beta-mannosidase-like_N2"/>
</dbReference>
<dbReference type="PANTHER" id="PTHR43536:SF1">
    <property type="entry name" value="MANNOSYLGLYCOPROTEIN ENDO-BETA-MANNOSIDASE"/>
    <property type="match status" value="1"/>
</dbReference>
<feature type="domain" description="Glycoside hydrolase family 2 catalytic" evidence="5">
    <location>
        <begin position="360"/>
        <end position="509"/>
    </location>
</feature>
<evidence type="ECO:0000256" key="3">
    <source>
        <dbReference type="ARBA" id="ARBA00023295"/>
    </source>
</evidence>
<dbReference type="InterPro" id="IPR008979">
    <property type="entry name" value="Galactose-bd-like_sf"/>
</dbReference>
<dbReference type="Gene3D" id="2.60.40.10">
    <property type="entry name" value="Immunoglobulins"/>
    <property type="match status" value="3"/>
</dbReference>
<evidence type="ECO:0000256" key="1">
    <source>
        <dbReference type="ARBA" id="ARBA00007401"/>
    </source>
</evidence>
<feature type="signal peptide" evidence="4">
    <location>
        <begin position="1"/>
        <end position="20"/>
    </location>
</feature>
<sequence>MGKNFVGGLLVFLIHISCLAQDGPDNRYELNSGWKCYKASELSVTPEQLSQSSYPVNAWMPATVPGTVLTTLLENKKVPDPFYGMNNNKIPDIYQVGKAYYTYWFCKDFNETLPAGDGQVWLNFRGVNYSCDIYLNGKKVNKKLFKGMFLRQRYNITTYLNKSGKNRLAVIVYPPDAVGNPNGGQGGDGTIAKNVAHQYVAGWDWIQPVRDRNTGIWDKVTIEKTRAVIITDPFVKTIVPGMRKPAGPQAPAFIHTRATLENAGAASVSGILKYEINHQTVQLPVTLKPFEKKEVQLPVVAIKDPKLWWPNTYGPQNRYPSAFSFIKNNHALSDWRDIEVGIREVKNQWNDRTRSMELRVNGQPVFIRGGNWIVSDEMLRFSNERYDAEVRFHRDMGLNLIRVWGGALTERPEFYKACDEYGLLVMQDFWGSGDCNGRWMDPKKLDDQWTRRSYPDDHPLFIESAADMIKMIRNHPSLAVWCGGNEIVLAPDLFHALKDSLMPLLDGTRWFIDYSNSDSMSYNALGNNGDGPYGIQPLPYFWNYRTWPFNSEIGSVGMGDITSLRRFIPGENLVIPAEKTRTEAVSDSVWTYHKYIGYGKSIDAYGTPKSLEDFANKAQLVNYDQYRTLMEGFIGHQWDWYSGVIIWKTQNPWTALRGQMYDYYLDPNACLYGLHTGNQPVHGMFSFGDSAVYIANNTWDKKDNLMLVVKTFDMEGKEHLVTQVFCEAIPQNAKRIMSVKEVLKKMGAAEGLFLTIQLLDVHKTLIDENTYWLADQNGNYTGLNKMPAARVNIQGKKIADGRMDVLLENPEGAPLAFFNRLSVIDTQTGKRLLPSFYSDNYITVLPGARKEIQITYPKGASNIAISVAGWNLKEQQVTIR</sequence>
<dbReference type="SUPFAM" id="SSF49785">
    <property type="entry name" value="Galactose-binding domain-like"/>
    <property type="match status" value="1"/>
</dbReference>
<gene>
    <name evidence="8" type="ORF">LQ567_25205</name>
</gene>
<dbReference type="InterPro" id="IPR041351">
    <property type="entry name" value="Ig_GlcNase"/>
</dbReference>
<feature type="chain" id="PRO_5045838115" evidence="4">
    <location>
        <begin position="21"/>
        <end position="880"/>
    </location>
</feature>
<dbReference type="InterPro" id="IPR006103">
    <property type="entry name" value="Glyco_hydro_2_cat"/>
</dbReference>
<name>A0ABS8Q0P2_9BACT</name>
<dbReference type="Pfam" id="PF22666">
    <property type="entry name" value="Glyco_hydro_2_N2"/>
    <property type="match status" value="1"/>
</dbReference>
<dbReference type="PANTHER" id="PTHR43536">
    <property type="entry name" value="MANNOSYLGLYCOPROTEIN ENDO-BETA-MANNOSIDASE"/>
    <property type="match status" value="1"/>
</dbReference>
<evidence type="ECO:0000256" key="2">
    <source>
        <dbReference type="ARBA" id="ARBA00022801"/>
    </source>
</evidence>
<dbReference type="SUPFAM" id="SSF49303">
    <property type="entry name" value="beta-Galactosidase/glucuronidase domain"/>
    <property type="match status" value="3"/>
</dbReference>
<dbReference type="GO" id="GO:0016787">
    <property type="term" value="F:hydrolase activity"/>
    <property type="evidence" value="ECO:0007669"/>
    <property type="project" value="UniProtKB-KW"/>
</dbReference>
<feature type="domain" description="Beta-mannosidase-like galactose-binding" evidence="7">
    <location>
        <begin position="54"/>
        <end position="217"/>
    </location>
</feature>
<comment type="caution">
    <text evidence="8">The sequence shown here is derived from an EMBL/GenBank/DDBJ whole genome shotgun (WGS) entry which is preliminary data.</text>
</comment>
<reference evidence="8 9" key="1">
    <citation type="submission" date="2021-11" db="EMBL/GenBank/DDBJ databases">
        <title>Genomic of Niabella pedocola.</title>
        <authorList>
            <person name="Wu T."/>
        </authorList>
    </citation>
    <scope>NUCLEOTIDE SEQUENCE [LARGE SCALE GENOMIC DNA]</scope>
    <source>
        <strain evidence="8 9">JCM 31011</strain>
    </source>
</reference>
<accession>A0ABS8Q0P2</accession>
<evidence type="ECO:0000313" key="9">
    <source>
        <dbReference type="Proteomes" id="UP001199816"/>
    </source>
</evidence>
<evidence type="ECO:0000256" key="4">
    <source>
        <dbReference type="SAM" id="SignalP"/>
    </source>
</evidence>
<keyword evidence="3" id="KW-0326">Glycosidase</keyword>
<keyword evidence="4" id="KW-0732">Signal</keyword>
<dbReference type="Gene3D" id="2.60.120.260">
    <property type="entry name" value="Galactose-binding domain-like"/>
    <property type="match status" value="1"/>
</dbReference>
<keyword evidence="9" id="KW-1185">Reference proteome</keyword>
<organism evidence="8 9">
    <name type="scientific">Niabella pedocola</name>
    <dbReference type="NCBI Taxonomy" id="1752077"/>
    <lineage>
        <taxon>Bacteria</taxon>
        <taxon>Pseudomonadati</taxon>
        <taxon>Bacteroidota</taxon>
        <taxon>Chitinophagia</taxon>
        <taxon>Chitinophagales</taxon>
        <taxon>Chitinophagaceae</taxon>
        <taxon>Niabella</taxon>
    </lineage>
</organism>
<evidence type="ECO:0000259" key="5">
    <source>
        <dbReference type="Pfam" id="PF02836"/>
    </source>
</evidence>
<dbReference type="InterPro" id="IPR013783">
    <property type="entry name" value="Ig-like_fold"/>
</dbReference>
<feature type="domain" description="Exo-beta-D-glucosaminidase Ig-fold" evidence="6">
    <location>
        <begin position="769"/>
        <end position="872"/>
    </location>
</feature>
<comment type="similarity">
    <text evidence="1">Belongs to the glycosyl hydrolase 2 family.</text>
</comment>
<evidence type="ECO:0000259" key="7">
    <source>
        <dbReference type="Pfam" id="PF22666"/>
    </source>
</evidence>
<keyword evidence="2 8" id="KW-0378">Hydrolase</keyword>
<dbReference type="EMBL" id="JAJNEC010000008">
    <property type="protein sequence ID" value="MCD2426107.1"/>
    <property type="molecule type" value="Genomic_DNA"/>
</dbReference>
<protein>
    <submittedName>
        <fullName evidence="8">Glycosyl hydrolase</fullName>
    </submittedName>
</protein>
<dbReference type="InterPro" id="IPR017853">
    <property type="entry name" value="GH"/>
</dbReference>
<dbReference type="InterPro" id="IPR036156">
    <property type="entry name" value="Beta-gal/glucu_dom_sf"/>
</dbReference>
<dbReference type="Gene3D" id="3.20.20.80">
    <property type="entry name" value="Glycosidases"/>
    <property type="match status" value="1"/>
</dbReference>
<evidence type="ECO:0000313" key="8">
    <source>
        <dbReference type="EMBL" id="MCD2426107.1"/>
    </source>
</evidence>
<dbReference type="Pfam" id="PF02836">
    <property type="entry name" value="Glyco_hydro_2_C"/>
    <property type="match status" value="1"/>
</dbReference>
<dbReference type="RefSeq" id="WP_231008695.1">
    <property type="nucleotide sequence ID" value="NZ_JAJNEC010000008.1"/>
</dbReference>